<dbReference type="Pfam" id="PF00881">
    <property type="entry name" value="Nitroreductase"/>
    <property type="match status" value="1"/>
</dbReference>
<protein>
    <recommendedName>
        <fullName evidence="1">Nitroreductase domain-containing protein</fullName>
    </recommendedName>
</protein>
<dbReference type="OrthoDB" id="9801593at2"/>
<dbReference type="InterPro" id="IPR000415">
    <property type="entry name" value="Nitroreductase-like"/>
</dbReference>
<evidence type="ECO:0000313" key="3">
    <source>
        <dbReference type="Proteomes" id="UP000326354"/>
    </source>
</evidence>
<dbReference type="KEGG" id="uam:UABAM_01885"/>
<reference evidence="2 3" key="1">
    <citation type="submission" date="2019-08" db="EMBL/GenBank/DDBJ databases">
        <title>Complete genome sequence of Candidatus Uab amorphum.</title>
        <authorList>
            <person name="Shiratori T."/>
            <person name="Suzuki S."/>
            <person name="Kakizawa Y."/>
            <person name="Ishida K."/>
        </authorList>
    </citation>
    <scope>NUCLEOTIDE SEQUENCE [LARGE SCALE GENOMIC DNA]</scope>
    <source>
        <strain evidence="2 3">SRT547</strain>
    </source>
</reference>
<proteinExistence type="predicted"/>
<dbReference type="Proteomes" id="UP000326354">
    <property type="component" value="Chromosome"/>
</dbReference>
<dbReference type="GO" id="GO:0016491">
    <property type="term" value="F:oxidoreductase activity"/>
    <property type="evidence" value="ECO:0007669"/>
    <property type="project" value="InterPro"/>
</dbReference>
<keyword evidence="3" id="KW-1185">Reference proteome</keyword>
<dbReference type="SUPFAM" id="SSF55469">
    <property type="entry name" value="FMN-dependent nitroreductase-like"/>
    <property type="match status" value="1"/>
</dbReference>
<dbReference type="PANTHER" id="PTHR43745">
    <property type="entry name" value="NITROREDUCTASE MJ1384-RELATED"/>
    <property type="match status" value="1"/>
</dbReference>
<name>A0A5S9IKH0_UABAM</name>
<dbReference type="NCBIfam" id="TIGR03605">
    <property type="entry name" value="antibiot_sagB"/>
    <property type="match status" value="1"/>
</dbReference>
<dbReference type="RefSeq" id="WP_151967729.1">
    <property type="nucleotide sequence ID" value="NZ_AP019860.1"/>
</dbReference>
<dbReference type="Gene3D" id="3.40.109.10">
    <property type="entry name" value="NADH Oxidase"/>
    <property type="match status" value="1"/>
</dbReference>
<gene>
    <name evidence="2" type="ORF">UABAM_01885</name>
</gene>
<dbReference type="AlphaFoldDB" id="A0A5S9IKH0"/>
<dbReference type="CDD" id="cd02142">
    <property type="entry name" value="McbC_SagB-like_oxidoreductase"/>
    <property type="match status" value="1"/>
</dbReference>
<accession>A0A5S9IKH0</accession>
<dbReference type="PANTHER" id="PTHR43745:SF2">
    <property type="entry name" value="NITROREDUCTASE MJ1384-RELATED"/>
    <property type="match status" value="1"/>
</dbReference>
<sequence>MATSDAVTTVSPSEFHYLNSKITPANSVYLGQSIAQFSQNREALQDSCYPYKTYPGAQRYSLKPQWLWRERLTSLLRKRRSSMHFQGKPISKGNLATLLLRGYGFTSTVCDERFPEIQHHLRAAPSGGALYPIEIYPLCVNIKNLPSGCYHYHAKDKVLENVETSIQGIGEMFIGVPCEKTAAILIFTAIRERTYIKYGERGYRFLFLEAGHIAQNILLLATALGIRACPIGGFMEDKIAKLLHLDHESEWVVYAMALGK</sequence>
<evidence type="ECO:0000313" key="2">
    <source>
        <dbReference type="EMBL" id="BBM83533.1"/>
    </source>
</evidence>
<organism evidence="2 3">
    <name type="scientific">Uabimicrobium amorphum</name>
    <dbReference type="NCBI Taxonomy" id="2596890"/>
    <lineage>
        <taxon>Bacteria</taxon>
        <taxon>Pseudomonadati</taxon>
        <taxon>Planctomycetota</taxon>
        <taxon>Candidatus Uabimicrobiia</taxon>
        <taxon>Candidatus Uabimicrobiales</taxon>
        <taxon>Candidatus Uabimicrobiaceae</taxon>
        <taxon>Candidatus Uabimicrobium</taxon>
    </lineage>
</organism>
<dbReference type="InterPro" id="IPR052544">
    <property type="entry name" value="Bacteriocin_Proc_Enz"/>
</dbReference>
<feature type="domain" description="Nitroreductase" evidence="1">
    <location>
        <begin position="76"/>
        <end position="260"/>
    </location>
</feature>
<dbReference type="EMBL" id="AP019860">
    <property type="protein sequence ID" value="BBM83533.1"/>
    <property type="molecule type" value="Genomic_DNA"/>
</dbReference>
<dbReference type="InterPro" id="IPR029479">
    <property type="entry name" value="Nitroreductase"/>
</dbReference>
<dbReference type="InterPro" id="IPR020051">
    <property type="entry name" value="SagB-type_dehydrogenase"/>
</dbReference>
<evidence type="ECO:0000259" key="1">
    <source>
        <dbReference type="Pfam" id="PF00881"/>
    </source>
</evidence>